<sequence length="128" mass="15531">MEIIQKVVVKQILTEASKQELIEYYTEQKRQIEQECDQLHFEQKKMERKSKFQPERVADYFTHELDLRREKKKLIQFQMEQLEVLELGSEIREREMETIIDVQVGDKWDKSIFDKTIVVKDGIIVEIR</sequence>
<protein>
    <recommendedName>
        <fullName evidence="3">YlqD protein</fullName>
    </recommendedName>
</protein>
<dbReference type="InterPro" id="IPR021297">
    <property type="entry name" value="YlqD"/>
</dbReference>
<dbReference type="Proteomes" id="UP000000486">
    <property type="component" value="Chromosome"/>
</dbReference>
<dbReference type="SMR" id="A0A0E0UX36"/>
<dbReference type="AlphaFoldDB" id="A0A0E0UX36"/>
<dbReference type="PATRIC" id="fig|1030009.3.peg.1875"/>
<dbReference type="Gene3D" id="6.10.140.1110">
    <property type="match status" value="1"/>
</dbReference>
<accession>A0A0E0UX36</accession>
<dbReference type="HOGENOM" id="CLU_135539_1_0_9"/>
<dbReference type="RefSeq" id="WP_003724050.1">
    <property type="nucleotide sequence ID" value="NC_017537.1"/>
</dbReference>
<proteinExistence type="predicted"/>
<reference evidence="1 2" key="1">
    <citation type="journal article" date="2011" name="J. Bacteriol.">
        <title>Genome sequence of the nonpathogenic Listeria monocytogenes serovar 4a strain M7.</title>
        <authorList>
            <person name="Chen J."/>
            <person name="Xia Y."/>
            <person name="Cheng C."/>
            <person name="Fang C."/>
            <person name="Shan Y."/>
            <person name="Jin G."/>
            <person name="Fang W."/>
        </authorList>
    </citation>
    <scope>NUCLEOTIDE SEQUENCE [LARGE SCALE GENOMIC DNA]</scope>
    <source>
        <strain evidence="1 2">M7</strain>
    </source>
</reference>
<evidence type="ECO:0000313" key="1">
    <source>
        <dbReference type="EMBL" id="AEH92891.1"/>
    </source>
</evidence>
<name>A0A0E0UX36_LISMM</name>
<dbReference type="Pfam" id="PF11068">
    <property type="entry name" value="YlqD"/>
    <property type="match status" value="1"/>
</dbReference>
<organism evidence="1 2">
    <name type="scientific">Listeria monocytogenes serotype 4a (strain M7)</name>
    <dbReference type="NCBI Taxonomy" id="1030009"/>
    <lineage>
        <taxon>Bacteria</taxon>
        <taxon>Bacillati</taxon>
        <taxon>Bacillota</taxon>
        <taxon>Bacilli</taxon>
        <taxon>Bacillales</taxon>
        <taxon>Listeriaceae</taxon>
        <taxon>Listeria</taxon>
    </lineage>
</organism>
<dbReference type="KEGG" id="lmq:LMM7_1886"/>
<evidence type="ECO:0008006" key="3">
    <source>
        <dbReference type="Google" id="ProtNLM"/>
    </source>
</evidence>
<gene>
    <name evidence="1" type="ordered locus">LMM7_1886</name>
</gene>
<dbReference type="EMBL" id="CP002816">
    <property type="protein sequence ID" value="AEH92891.1"/>
    <property type="molecule type" value="Genomic_DNA"/>
</dbReference>
<evidence type="ECO:0000313" key="2">
    <source>
        <dbReference type="Proteomes" id="UP000000486"/>
    </source>
</evidence>